<gene>
    <name evidence="2" type="ORF">PGLA1383_LOCUS9245</name>
</gene>
<feature type="compositionally biased region" description="Low complexity" evidence="1">
    <location>
        <begin position="17"/>
        <end position="45"/>
    </location>
</feature>
<reference evidence="2" key="1">
    <citation type="submission" date="2021-02" db="EMBL/GenBank/DDBJ databases">
        <authorList>
            <person name="Dougan E. K."/>
            <person name="Rhodes N."/>
            <person name="Thang M."/>
            <person name="Chan C."/>
        </authorList>
    </citation>
    <scope>NUCLEOTIDE SEQUENCE</scope>
</reference>
<feature type="region of interest" description="Disordered" evidence="1">
    <location>
        <begin position="1"/>
        <end position="59"/>
    </location>
</feature>
<comment type="caution">
    <text evidence="2">The sequence shown here is derived from an EMBL/GenBank/DDBJ whole genome shotgun (WGS) entry which is preliminary data.</text>
</comment>
<dbReference type="Proteomes" id="UP000654075">
    <property type="component" value="Unassembled WGS sequence"/>
</dbReference>
<protein>
    <submittedName>
        <fullName evidence="2">Uncharacterized protein</fullName>
    </submittedName>
</protein>
<feature type="compositionally biased region" description="Basic residues" evidence="1">
    <location>
        <begin position="48"/>
        <end position="57"/>
    </location>
</feature>
<evidence type="ECO:0000256" key="1">
    <source>
        <dbReference type="SAM" id="MobiDB-lite"/>
    </source>
</evidence>
<dbReference type="EMBL" id="CAJNNV010004319">
    <property type="protein sequence ID" value="CAE8590525.1"/>
    <property type="molecule type" value="Genomic_DNA"/>
</dbReference>
<accession>A0A813DW28</accession>
<evidence type="ECO:0000313" key="2">
    <source>
        <dbReference type="EMBL" id="CAE8590525.1"/>
    </source>
</evidence>
<proteinExistence type="predicted"/>
<evidence type="ECO:0000313" key="3">
    <source>
        <dbReference type="Proteomes" id="UP000654075"/>
    </source>
</evidence>
<sequence length="99" mass="11372">MPANGEVTPSCVRVRVQQQQEEQRQQPTQQQPQQHKQQHQQQEQTNKPRQHKNRTKTKTGTCCVDWTLHVPSNGPQCETPCANVKKSYVKKFGPSDVIP</sequence>
<keyword evidence="3" id="KW-1185">Reference proteome</keyword>
<dbReference type="AlphaFoldDB" id="A0A813DW28"/>
<name>A0A813DW28_POLGL</name>
<organism evidence="2 3">
    <name type="scientific">Polarella glacialis</name>
    <name type="common">Dinoflagellate</name>
    <dbReference type="NCBI Taxonomy" id="89957"/>
    <lineage>
        <taxon>Eukaryota</taxon>
        <taxon>Sar</taxon>
        <taxon>Alveolata</taxon>
        <taxon>Dinophyceae</taxon>
        <taxon>Suessiales</taxon>
        <taxon>Suessiaceae</taxon>
        <taxon>Polarella</taxon>
    </lineage>
</organism>